<dbReference type="GO" id="GO:0031470">
    <property type="term" value="C:carboxysome"/>
    <property type="evidence" value="ECO:0007669"/>
    <property type="project" value="UniProtKB-ARBA"/>
</dbReference>
<feature type="compositionally biased region" description="Polar residues" evidence="1">
    <location>
        <begin position="121"/>
        <end position="146"/>
    </location>
</feature>
<evidence type="ECO:0000313" key="2">
    <source>
        <dbReference type="EMBL" id="VEP18127.1"/>
    </source>
</evidence>
<feature type="compositionally biased region" description="Polar residues" evidence="1">
    <location>
        <begin position="163"/>
        <end position="173"/>
    </location>
</feature>
<organism evidence="2 3">
    <name type="scientific">Hyella patelloides LEGE 07179</name>
    <dbReference type="NCBI Taxonomy" id="945734"/>
    <lineage>
        <taxon>Bacteria</taxon>
        <taxon>Bacillati</taxon>
        <taxon>Cyanobacteriota</taxon>
        <taxon>Cyanophyceae</taxon>
        <taxon>Pleurocapsales</taxon>
        <taxon>Hyellaceae</taxon>
        <taxon>Hyella</taxon>
    </lineage>
</organism>
<feature type="region of interest" description="Disordered" evidence="1">
    <location>
        <begin position="121"/>
        <end position="190"/>
    </location>
</feature>
<dbReference type="RefSeq" id="WP_144863457.1">
    <property type="nucleotide sequence ID" value="NZ_LR213771.1"/>
</dbReference>
<evidence type="ECO:0000313" key="3">
    <source>
        <dbReference type="Proteomes" id="UP000320055"/>
    </source>
</evidence>
<dbReference type="AlphaFoldDB" id="A0A563W3C7"/>
<dbReference type="OrthoDB" id="481965at2"/>
<accession>A0A563W3C7</accession>
<dbReference type="SUPFAM" id="SSF51161">
    <property type="entry name" value="Trimeric LpxA-like enzymes"/>
    <property type="match status" value="1"/>
</dbReference>
<dbReference type="Gene3D" id="2.160.10.10">
    <property type="entry name" value="Hexapeptide repeat proteins"/>
    <property type="match status" value="1"/>
</dbReference>
<dbReference type="EMBL" id="CAACVJ010000667">
    <property type="protein sequence ID" value="VEP18127.1"/>
    <property type="molecule type" value="Genomic_DNA"/>
</dbReference>
<protein>
    <recommendedName>
        <fullName evidence="4">Carbon dioxide concentrating mechanism protein</fullName>
    </recommendedName>
</protein>
<dbReference type="GO" id="GO:0043886">
    <property type="term" value="F:structural constituent of carboxysome shell"/>
    <property type="evidence" value="ECO:0007669"/>
    <property type="project" value="UniProtKB-ARBA"/>
</dbReference>
<name>A0A563W3C7_9CYAN</name>
<gene>
    <name evidence="2" type="ORF">H1P_70010</name>
</gene>
<dbReference type="InterPro" id="IPR011004">
    <property type="entry name" value="Trimer_LpxA-like_sf"/>
</dbReference>
<evidence type="ECO:0008006" key="4">
    <source>
        <dbReference type="Google" id="ProtNLM"/>
    </source>
</evidence>
<dbReference type="Proteomes" id="UP000320055">
    <property type="component" value="Unassembled WGS sequence"/>
</dbReference>
<evidence type="ECO:0000256" key="1">
    <source>
        <dbReference type="SAM" id="MobiDB-lite"/>
    </source>
</evidence>
<reference evidence="2 3" key="1">
    <citation type="submission" date="2019-01" db="EMBL/GenBank/DDBJ databases">
        <authorList>
            <person name="Brito A."/>
        </authorList>
    </citation>
    <scope>NUCLEOTIDE SEQUENCE [LARGE SCALE GENOMIC DNA]</scope>
    <source>
        <strain evidence="2">1</strain>
    </source>
</reference>
<keyword evidence="3" id="KW-1185">Reference proteome</keyword>
<sequence length="267" mass="28316">MYLPPLQPVANSDIRICGDVEIHPTASIAPGVILQAAPDSRIIIDVDACIGMGVIISAYGGVVTIASGATLGSGVLIVGNSQVGNNACVGTASTIFNASVDSMAVISPGSIIGDISRQTTTNQFSPQTENKTAASNGAKANTSSSHQTEEIAEKFIASEKIPETTTNNHNSQGKILEKERISSTDTNSKAKKQVLDNEQVVEDPSDPWSEKNLQATDVKELVDLAVEEIEKSDKVDEIKAIGKVYINELLVTLFPHKKHFNNNSTSQ</sequence>
<proteinExistence type="predicted"/>
<feature type="compositionally biased region" description="Basic and acidic residues" evidence="1">
    <location>
        <begin position="147"/>
        <end position="162"/>
    </location>
</feature>